<sequence length="532" mass="57882">MTSHSSAGSTSSAELSRRGLLAIGGLGAAAALTGAELPKAAAAPPQFDHPFQLGVASGDPLPDGFVIWTRLAPEPLAEDGSGGMPPQAFGVRYEIAEDERFQRVVRRGAVEAVPESAHSVHVEVGGLRPGREYFYRFRVAMAISPVGRTKTAPAYGASPDRLRLAVTSCQNYPAGYFVAYGDIIASDLDVVVHLGDYIYEGPSAGNPALDRAHAPAIELMTLTDYRIRHAQYKTDPLLQAAHGHLPFLVVPDDHEVKNNYADDSASGQSGDVFLARRAAAYQAYYENMPLRRSSLPVGADIQLYRRVRYGDLAQFHLLDTRQYRSKQARWTAETAIGGYSPGALDQDRTILGDAQEQWLQQGLASSGARWNILGNQTKFAPVDRKAGPGLDYSSQDSWGEGYVADRNQLMSFIAEHRPSNPVVITGDAHRNWVFDLKADFSDPESETLATEYLGTSISSGGDAIPNTIYGPTTDNPHLKFQNNQRGYVRVEVTPDEWRADFRVTDTVLSPDATLYTLATFITENGKPGAHKA</sequence>
<dbReference type="Pfam" id="PF16655">
    <property type="entry name" value="PhoD_N"/>
    <property type="match status" value="1"/>
</dbReference>
<protein>
    <submittedName>
        <fullName evidence="3">Alkaline phosphatase D family protein</fullName>
    </submittedName>
</protein>
<feature type="domain" description="PhoD-like phosphatase metallophosphatase" evidence="1">
    <location>
        <begin position="164"/>
        <end position="501"/>
    </location>
</feature>
<dbReference type="InterPro" id="IPR018946">
    <property type="entry name" value="PhoD-like_MPP"/>
</dbReference>
<evidence type="ECO:0000259" key="2">
    <source>
        <dbReference type="Pfam" id="PF16655"/>
    </source>
</evidence>
<dbReference type="Gene3D" id="2.60.40.380">
    <property type="entry name" value="Purple acid phosphatase-like, N-terminal"/>
    <property type="match status" value="1"/>
</dbReference>
<evidence type="ECO:0000313" key="3">
    <source>
        <dbReference type="EMBL" id="XBV25962.1"/>
    </source>
</evidence>
<dbReference type="InterPro" id="IPR052900">
    <property type="entry name" value="Phospholipid_Metab_Enz"/>
</dbReference>
<dbReference type="Gene3D" id="3.60.21.70">
    <property type="entry name" value="PhoD-like phosphatase"/>
    <property type="match status" value="1"/>
</dbReference>
<dbReference type="Pfam" id="PF09423">
    <property type="entry name" value="PhoD"/>
    <property type="match status" value="1"/>
</dbReference>
<dbReference type="AlphaFoldDB" id="A0AAU7TGT4"/>
<accession>A0AAU7TGT4</accession>
<reference evidence="3" key="1">
    <citation type="submission" date="2024-06" db="EMBL/GenBank/DDBJ databases">
        <title>Kribbella sp. strain HUAS MG21 genome sequences.</title>
        <authorList>
            <person name="Mo P."/>
        </authorList>
    </citation>
    <scope>NUCLEOTIDE SEQUENCE</scope>
    <source>
        <strain evidence="3">HUAS MG21</strain>
    </source>
</reference>
<dbReference type="RefSeq" id="WP_350278769.1">
    <property type="nucleotide sequence ID" value="NZ_CP158165.1"/>
</dbReference>
<evidence type="ECO:0000259" key="1">
    <source>
        <dbReference type="Pfam" id="PF09423"/>
    </source>
</evidence>
<gene>
    <name evidence="3" type="ORF">ABN611_05945</name>
</gene>
<name>A0AAU7TGT4_9ACTN</name>
<dbReference type="PROSITE" id="PS51318">
    <property type="entry name" value="TAT"/>
    <property type="match status" value="1"/>
</dbReference>
<dbReference type="CDD" id="cd07389">
    <property type="entry name" value="MPP_PhoD"/>
    <property type="match status" value="1"/>
</dbReference>
<dbReference type="EMBL" id="CP158165">
    <property type="protein sequence ID" value="XBV25962.1"/>
    <property type="molecule type" value="Genomic_DNA"/>
</dbReference>
<dbReference type="PANTHER" id="PTHR43606">
    <property type="entry name" value="PHOSPHATASE, PUTATIVE (AFU_ORTHOLOGUE AFUA_6G08710)-RELATED"/>
    <property type="match status" value="1"/>
</dbReference>
<dbReference type="PANTHER" id="PTHR43606:SF2">
    <property type="entry name" value="ALKALINE PHOSPHATASE FAMILY PROTEIN (AFU_ORTHOLOGUE AFUA_5G03860)"/>
    <property type="match status" value="1"/>
</dbReference>
<dbReference type="InterPro" id="IPR006311">
    <property type="entry name" value="TAT_signal"/>
</dbReference>
<feature type="domain" description="Phospholipase D N-terminal" evidence="2">
    <location>
        <begin position="53"/>
        <end position="151"/>
    </location>
</feature>
<dbReference type="SUPFAM" id="SSF56300">
    <property type="entry name" value="Metallo-dependent phosphatases"/>
    <property type="match status" value="1"/>
</dbReference>
<dbReference type="InterPro" id="IPR029052">
    <property type="entry name" value="Metallo-depent_PP-like"/>
</dbReference>
<organism evidence="3">
    <name type="scientific">Kribbella sp. HUAS MG21</name>
    <dbReference type="NCBI Taxonomy" id="3160966"/>
    <lineage>
        <taxon>Bacteria</taxon>
        <taxon>Bacillati</taxon>
        <taxon>Actinomycetota</taxon>
        <taxon>Actinomycetes</taxon>
        <taxon>Propionibacteriales</taxon>
        <taxon>Kribbellaceae</taxon>
        <taxon>Kribbella</taxon>
    </lineage>
</organism>
<proteinExistence type="predicted"/>
<dbReference type="InterPro" id="IPR032093">
    <property type="entry name" value="PhoD_N"/>
</dbReference>
<dbReference type="InterPro" id="IPR038607">
    <property type="entry name" value="PhoD-like_sf"/>
</dbReference>